<accession>C0PPK8</accession>
<protein>
    <submittedName>
        <fullName evidence="2">MIP06577p</fullName>
    </submittedName>
</protein>
<feature type="non-terminal residue" evidence="2">
    <location>
        <position position="1"/>
    </location>
</feature>
<keyword evidence="1" id="KW-0812">Transmembrane</keyword>
<reference evidence="2" key="1">
    <citation type="submission" date="2009-02" db="EMBL/GenBank/DDBJ databases">
        <authorList>
            <person name="Carlson J."/>
            <person name="Booth B."/>
            <person name="Frise E."/>
            <person name="Sandler J."/>
            <person name="Wan K."/>
            <person name="Yu C."/>
            <person name="Celniker S."/>
        </authorList>
    </citation>
    <scope>NUCLEOTIDE SEQUENCE</scope>
</reference>
<sequence>IQIEKKNLLIAIMCVRLVGSALCCCCKLGLKCLCIFACSTVGVLAIVALVVYFCFFHNKSEDSTTKSLSDSTIDKSLKDSITTATEPLHSSEDISNK</sequence>
<dbReference type="ExpressionAtlas" id="C0PPK8">
    <property type="expression patterns" value="baseline and differential"/>
</dbReference>
<proteinExistence type="evidence at transcript level"/>
<keyword evidence="1" id="KW-0472">Membrane</keyword>
<dbReference type="VEuPathDB" id="VectorBase:FBgn0262878"/>
<dbReference type="AlphaFoldDB" id="C0PPK8"/>
<dbReference type="EMBL" id="BT070227">
    <property type="protein sequence ID" value="ACN38813.1"/>
    <property type="molecule type" value="mRNA"/>
</dbReference>
<organism evidence="2">
    <name type="scientific">Drosophila melanogaster</name>
    <name type="common">Fruit fly</name>
    <dbReference type="NCBI Taxonomy" id="7227"/>
    <lineage>
        <taxon>Eukaryota</taxon>
        <taxon>Metazoa</taxon>
        <taxon>Ecdysozoa</taxon>
        <taxon>Arthropoda</taxon>
        <taxon>Hexapoda</taxon>
        <taxon>Insecta</taxon>
        <taxon>Pterygota</taxon>
        <taxon>Neoptera</taxon>
        <taxon>Endopterygota</taxon>
        <taxon>Diptera</taxon>
        <taxon>Brachycera</taxon>
        <taxon>Muscomorpha</taxon>
        <taxon>Ephydroidea</taxon>
        <taxon>Drosophilidae</taxon>
        <taxon>Drosophila</taxon>
        <taxon>Sophophora</taxon>
    </lineage>
</organism>
<keyword evidence="1" id="KW-1133">Transmembrane helix</keyword>
<dbReference type="Bgee" id="FBgn0262878">
    <property type="expression patterns" value="Expressed in mid-late elongation-stage spermatid (Drosophila) in testis and 18 other cell types or tissues"/>
</dbReference>
<dbReference type="OrthoDB" id="7863263at2759"/>
<feature type="transmembrane region" description="Helical" evidence="1">
    <location>
        <begin position="33"/>
        <end position="56"/>
    </location>
</feature>
<evidence type="ECO:0000313" key="2">
    <source>
        <dbReference type="EMBL" id="ACN38813.1"/>
    </source>
</evidence>
<name>C0PPK8_DROME</name>
<evidence type="ECO:0000256" key="1">
    <source>
        <dbReference type="SAM" id="Phobius"/>
    </source>
</evidence>